<protein>
    <submittedName>
        <fullName evidence="2">Uncharacterized protein</fullName>
    </submittedName>
</protein>
<accession>A0A166LND5</accession>
<feature type="compositionally biased region" description="Low complexity" evidence="1">
    <location>
        <begin position="45"/>
        <end position="64"/>
    </location>
</feature>
<evidence type="ECO:0000313" key="3">
    <source>
        <dbReference type="Proteomes" id="UP000076532"/>
    </source>
</evidence>
<feature type="region of interest" description="Disordered" evidence="1">
    <location>
        <begin position="1"/>
        <end position="103"/>
    </location>
</feature>
<feature type="compositionally biased region" description="Basic residues" evidence="1">
    <location>
        <begin position="78"/>
        <end position="90"/>
    </location>
</feature>
<gene>
    <name evidence="2" type="ORF">FIBSPDRAFT_1043090</name>
</gene>
<keyword evidence="3" id="KW-1185">Reference proteome</keyword>
<dbReference type="EMBL" id="KV417534">
    <property type="protein sequence ID" value="KZP23147.1"/>
    <property type="molecule type" value="Genomic_DNA"/>
</dbReference>
<name>A0A166LND5_9AGAM</name>
<dbReference type="Proteomes" id="UP000076532">
    <property type="component" value="Unassembled WGS sequence"/>
</dbReference>
<evidence type="ECO:0000256" key="1">
    <source>
        <dbReference type="SAM" id="MobiDB-lite"/>
    </source>
</evidence>
<reference evidence="2 3" key="1">
    <citation type="journal article" date="2016" name="Mol. Biol. Evol.">
        <title>Comparative Genomics of Early-Diverging Mushroom-Forming Fungi Provides Insights into the Origins of Lignocellulose Decay Capabilities.</title>
        <authorList>
            <person name="Nagy L.G."/>
            <person name="Riley R."/>
            <person name="Tritt A."/>
            <person name="Adam C."/>
            <person name="Daum C."/>
            <person name="Floudas D."/>
            <person name="Sun H."/>
            <person name="Yadav J.S."/>
            <person name="Pangilinan J."/>
            <person name="Larsson K.H."/>
            <person name="Matsuura K."/>
            <person name="Barry K."/>
            <person name="Labutti K."/>
            <person name="Kuo R."/>
            <person name="Ohm R.A."/>
            <person name="Bhattacharya S.S."/>
            <person name="Shirouzu T."/>
            <person name="Yoshinaga Y."/>
            <person name="Martin F.M."/>
            <person name="Grigoriev I.V."/>
            <person name="Hibbett D.S."/>
        </authorList>
    </citation>
    <scope>NUCLEOTIDE SEQUENCE [LARGE SCALE GENOMIC DNA]</scope>
    <source>
        <strain evidence="2 3">CBS 109695</strain>
    </source>
</reference>
<dbReference type="OrthoDB" id="3269515at2759"/>
<evidence type="ECO:0000313" key="2">
    <source>
        <dbReference type="EMBL" id="KZP23147.1"/>
    </source>
</evidence>
<proteinExistence type="predicted"/>
<sequence>MADLTVLISPQPLPRTTTFGRFTRRVPSPASRPIMVTLQLAADEPSSSSTGSSSAPSSPISTNTEFDRGLLSPPRNTWKARQKPRPRPAHIHTPTPYIHPNPHSHILEKERDLQESRLPPRPASAPPLERKFRLADIEPQTQAELDHFKQFDAHRDSCRTPKRRASIVSTFASPNTRGGELVRPAPPLFRPTTFWRHARRSGVTGSSYSPASHLIRRSTFIAAGLALDAPRADLSALSVESRSRVGFVVVKPLPEGEFF</sequence>
<dbReference type="AlphaFoldDB" id="A0A166LND5"/>
<organism evidence="2 3">
    <name type="scientific">Athelia psychrophila</name>
    <dbReference type="NCBI Taxonomy" id="1759441"/>
    <lineage>
        <taxon>Eukaryota</taxon>
        <taxon>Fungi</taxon>
        <taxon>Dikarya</taxon>
        <taxon>Basidiomycota</taxon>
        <taxon>Agaricomycotina</taxon>
        <taxon>Agaricomycetes</taxon>
        <taxon>Agaricomycetidae</taxon>
        <taxon>Atheliales</taxon>
        <taxon>Atheliaceae</taxon>
        <taxon>Athelia</taxon>
    </lineage>
</organism>